<dbReference type="Proteomes" id="UP001500393">
    <property type="component" value="Unassembled WGS sequence"/>
</dbReference>
<gene>
    <name evidence="6" type="ORF">GCM10009789_11300</name>
</gene>
<dbReference type="PANTHER" id="PTHR43140">
    <property type="entry name" value="TYPE-1 RESTRICTION ENZYME ECOKI SPECIFICITY PROTEIN"/>
    <property type="match status" value="1"/>
</dbReference>
<dbReference type="Pfam" id="PF01420">
    <property type="entry name" value="Methylase_S"/>
    <property type="match status" value="2"/>
</dbReference>
<dbReference type="PANTHER" id="PTHR43140:SF1">
    <property type="entry name" value="TYPE I RESTRICTION ENZYME ECOKI SPECIFICITY SUBUNIT"/>
    <property type="match status" value="1"/>
</dbReference>
<comment type="caution">
    <text evidence="6">The sequence shown here is derived from an EMBL/GenBank/DDBJ whole genome shotgun (WGS) entry which is preliminary data.</text>
</comment>
<evidence type="ECO:0000313" key="6">
    <source>
        <dbReference type="EMBL" id="GAA1559682.1"/>
    </source>
</evidence>
<dbReference type="CDD" id="cd17283">
    <property type="entry name" value="RMtype1_S_Hpy180ORF7835P_TRD2-CR2_like"/>
    <property type="match status" value="1"/>
</dbReference>
<evidence type="ECO:0000256" key="3">
    <source>
        <dbReference type="ARBA" id="ARBA00023125"/>
    </source>
</evidence>
<dbReference type="InterPro" id="IPR051212">
    <property type="entry name" value="Type-I_RE_S_subunit"/>
</dbReference>
<evidence type="ECO:0000256" key="2">
    <source>
        <dbReference type="ARBA" id="ARBA00022747"/>
    </source>
</evidence>
<organism evidence="6 7">
    <name type="scientific">Kribbella sancticallisti</name>
    <dbReference type="NCBI Taxonomy" id="460087"/>
    <lineage>
        <taxon>Bacteria</taxon>
        <taxon>Bacillati</taxon>
        <taxon>Actinomycetota</taxon>
        <taxon>Actinomycetes</taxon>
        <taxon>Propionibacteriales</taxon>
        <taxon>Kribbellaceae</taxon>
        <taxon>Kribbella</taxon>
    </lineage>
</organism>
<protein>
    <recommendedName>
        <fullName evidence="5">Type I restriction modification DNA specificity domain-containing protein</fullName>
    </recommendedName>
</protein>
<dbReference type="RefSeq" id="WP_344210485.1">
    <property type="nucleotide sequence ID" value="NZ_BAAAOS010000007.1"/>
</dbReference>
<keyword evidence="3" id="KW-0238">DNA-binding</keyword>
<name>A0ABN2CJL1_9ACTN</name>
<comment type="similarity">
    <text evidence="1">Belongs to the type-I restriction system S methylase family.</text>
</comment>
<evidence type="ECO:0000259" key="5">
    <source>
        <dbReference type="Pfam" id="PF01420"/>
    </source>
</evidence>
<dbReference type="SUPFAM" id="SSF116734">
    <property type="entry name" value="DNA methylase specificity domain"/>
    <property type="match status" value="2"/>
</dbReference>
<evidence type="ECO:0000256" key="1">
    <source>
        <dbReference type="ARBA" id="ARBA00010923"/>
    </source>
</evidence>
<proteinExistence type="inferred from homology"/>
<accession>A0ABN2CJL1</accession>
<reference evidence="6 7" key="1">
    <citation type="journal article" date="2019" name="Int. J. Syst. Evol. Microbiol.">
        <title>The Global Catalogue of Microorganisms (GCM) 10K type strain sequencing project: providing services to taxonomists for standard genome sequencing and annotation.</title>
        <authorList>
            <consortium name="The Broad Institute Genomics Platform"/>
            <consortium name="The Broad Institute Genome Sequencing Center for Infectious Disease"/>
            <person name="Wu L."/>
            <person name="Ma J."/>
        </authorList>
    </citation>
    <scope>NUCLEOTIDE SEQUENCE [LARGE SCALE GENOMIC DNA]</scope>
    <source>
        <strain evidence="6 7">JCM 14969</strain>
    </source>
</reference>
<comment type="subunit">
    <text evidence="4">The methyltransferase is composed of M and S polypeptides.</text>
</comment>
<sequence>MSRIDDLIQKLCPNGVRYASLGELGTIFGGLTGKSKSDFSDGSARFVSYVNVFNNLAVNTAADDFVRVSPGERQRTLSRGDILFTGSSETSDEVAMSSVVTTEIDEPLYLNSFSIGYRLNDLAIFDPEFAKYLFRSGSVRKQLVRTASGVTRFNVSKARLAKVNVPIPPIEVQREIVRVLDSFSALEAELGARRVQYSYYRNFLMTFDDDVKRLPMGEVTTILRGASPRPIQAFLTDDKDGVPWIKIGDVPAGGKYITATAERVTKAGAAKSRMVRPGDFVLSNSMSFGRPYISRIDGAIHDGWLAISNFNESFIPDFLYHLLRSAPLQREFARRAGSSTVSNLNADIVRSVPIPVPSLHEQERVVGLLDNFEVLVNSLSDGLPAELRARRTQYDYYRDKLLTFEEAAV</sequence>
<dbReference type="Gene3D" id="3.90.220.20">
    <property type="entry name" value="DNA methylase specificity domains"/>
    <property type="match status" value="2"/>
</dbReference>
<dbReference type="InterPro" id="IPR044946">
    <property type="entry name" value="Restrct_endonuc_typeI_TRD_sf"/>
</dbReference>
<dbReference type="InterPro" id="IPR000055">
    <property type="entry name" value="Restrct_endonuc_typeI_TRD"/>
</dbReference>
<feature type="domain" description="Type I restriction modification DNA specificity" evidence="5">
    <location>
        <begin position="20"/>
        <end position="187"/>
    </location>
</feature>
<keyword evidence="2" id="KW-0680">Restriction system</keyword>
<keyword evidence="7" id="KW-1185">Reference proteome</keyword>
<evidence type="ECO:0000313" key="7">
    <source>
        <dbReference type="Proteomes" id="UP001500393"/>
    </source>
</evidence>
<feature type="domain" description="Type I restriction modification DNA specificity" evidence="5">
    <location>
        <begin position="211"/>
        <end position="387"/>
    </location>
</feature>
<dbReference type="EMBL" id="BAAAOS010000007">
    <property type="protein sequence ID" value="GAA1559682.1"/>
    <property type="molecule type" value="Genomic_DNA"/>
</dbReference>
<evidence type="ECO:0000256" key="4">
    <source>
        <dbReference type="ARBA" id="ARBA00038652"/>
    </source>
</evidence>